<dbReference type="CDD" id="cd00054">
    <property type="entry name" value="EGF_CA"/>
    <property type="match status" value="1"/>
</dbReference>
<feature type="disulfide bond" evidence="6">
    <location>
        <begin position="39"/>
        <end position="48"/>
    </location>
</feature>
<dbReference type="InterPro" id="IPR000742">
    <property type="entry name" value="EGF"/>
</dbReference>
<keyword evidence="4 6" id="KW-1015">Disulfide bond</keyword>
<evidence type="ECO:0000256" key="5">
    <source>
        <dbReference type="ARBA" id="ARBA00023180"/>
    </source>
</evidence>
<dbReference type="GO" id="GO:0005886">
    <property type="term" value="C:plasma membrane"/>
    <property type="evidence" value="ECO:0007669"/>
    <property type="project" value="TreeGrafter"/>
</dbReference>
<dbReference type="Proteomes" id="UP000676336">
    <property type="component" value="Unassembled WGS sequence"/>
</dbReference>
<evidence type="ECO:0000313" key="9">
    <source>
        <dbReference type="Proteomes" id="UP000676336"/>
    </source>
</evidence>
<dbReference type="PANTHER" id="PTHR24049">
    <property type="entry name" value="CRUMBS FAMILY MEMBER"/>
    <property type="match status" value="1"/>
</dbReference>
<dbReference type="EMBL" id="CAJOBI010030015">
    <property type="protein sequence ID" value="CAF4267610.1"/>
    <property type="molecule type" value="Genomic_DNA"/>
</dbReference>
<dbReference type="GO" id="GO:0005509">
    <property type="term" value="F:calcium ion binding"/>
    <property type="evidence" value="ECO:0007669"/>
    <property type="project" value="InterPro"/>
</dbReference>
<organism evidence="8 9">
    <name type="scientific">Rotaria magnacalcarata</name>
    <dbReference type="NCBI Taxonomy" id="392030"/>
    <lineage>
        <taxon>Eukaryota</taxon>
        <taxon>Metazoa</taxon>
        <taxon>Spiralia</taxon>
        <taxon>Gnathifera</taxon>
        <taxon>Rotifera</taxon>
        <taxon>Eurotatoria</taxon>
        <taxon>Bdelloidea</taxon>
        <taxon>Philodinida</taxon>
        <taxon>Philodinidae</taxon>
        <taxon>Rotaria</taxon>
    </lineage>
</organism>
<sequence length="87" mass="9435">SPYYTGSSCEINLNPCDYSPCRNGAQCNLLGNITFNCTCPIGYTGQYCDIQIDHCTSQPCQNNGVCINTITGFTCICLSIYTGTYCS</sequence>
<dbReference type="AlphaFoldDB" id="A0A8S2T8J3"/>
<dbReference type="FunFam" id="2.10.25.10:FF:000100">
    <property type="entry name" value="neurogenic locus notch homolog protein 3"/>
    <property type="match status" value="1"/>
</dbReference>
<evidence type="ECO:0000256" key="6">
    <source>
        <dbReference type="PROSITE-ProRule" id="PRU00076"/>
    </source>
</evidence>
<dbReference type="PROSITE" id="PS50026">
    <property type="entry name" value="EGF_3"/>
    <property type="match status" value="2"/>
</dbReference>
<dbReference type="InterPro" id="IPR000152">
    <property type="entry name" value="EGF-type_Asp/Asn_hydroxyl_site"/>
</dbReference>
<dbReference type="SUPFAM" id="SSF57196">
    <property type="entry name" value="EGF/Laminin"/>
    <property type="match status" value="2"/>
</dbReference>
<comment type="caution">
    <text evidence="8">The sequence shown here is derived from an EMBL/GenBank/DDBJ whole genome shotgun (WGS) entry which is preliminary data.</text>
</comment>
<reference evidence="8" key="1">
    <citation type="submission" date="2021-02" db="EMBL/GenBank/DDBJ databases">
        <authorList>
            <person name="Nowell W R."/>
        </authorList>
    </citation>
    <scope>NUCLEOTIDE SEQUENCE</scope>
</reference>
<evidence type="ECO:0000256" key="2">
    <source>
        <dbReference type="ARBA" id="ARBA00022729"/>
    </source>
</evidence>
<evidence type="ECO:0000313" key="8">
    <source>
        <dbReference type="EMBL" id="CAF4267610.1"/>
    </source>
</evidence>
<keyword evidence="5" id="KW-0325">Glycoprotein</keyword>
<dbReference type="Pfam" id="PF00008">
    <property type="entry name" value="EGF"/>
    <property type="match status" value="2"/>
</dbReference>
<evidence type="ECO:0000256" key="3">
    <source>
        <dbReference type="ARBA" id="ARBA00022737"/>
    </source>
</evidence>
<evidence type="ECO:0000256" key="1">
    <source>
        <dbReference type="ARBA" id="ARBA00022536"/>
    </source>
</evidence>
<dbReference type="PROSITE" id="PS01186">
    <property type="entry name" value="EGF_2"/>
    <property type="match status" value="1"/>
</dbReference>
<protein>
    <recommendedName>
        <fullName evidence="7">EGF-like domain-containing protein</fullName>
    </recommendedName>
</protein>
<dbReference type="GO" id="GO:0032991">
    <property type="term" value="C:protein-containing complex"/>
    <property type="evidence" value="ECO:0007669"/>
    <property type="project" value="TreeGrafter"/>
</dbReference>
<evidence type="ECO:0000256" key="4">
    <source>
        <dbReference type="ARBA" id="ARBA00023157"/>
    </source>
</evidence>
<accession>A0A8S2T8J3</accession>
<name>A0A8S2T8J3_9BILA</name>
<feature type="disulfide bond" evidence="6">
    <location>
        <begin position="77"/>
        <end position="86"/>
    </location>
</feature>
<dbReference type="InterPro" id="IPR051022">
    <property type="entry name" value="Notch_Cell-Fate_Det"/>
</dbReference>
<dbReference type="PROSITE" id="PS00022">
    <property type="entry name" value="EGF_1"/>
    <property type="match status" value="2"/>
</dbReference>
<keyword evidence="3" id="KW-0677">Repeat</keyword>
<gene>
    <name evidence="8" type="ORF">SMN809_LOCUS24693</name>
</gene>
<proteinExistence type="predicted"/>
<feature type="domain" description="EGF-like" evidence="7">
    <location>
        <begin position="51"/>
        <end position="87"/>
    </location>
</feature>
<keyword evidence="2" id="KW-0732">Signal</keyword>
<feature type="non-terminal residue" evidence="8">
    <location>
        <position position="87"/>
    </location>
</feature>
<dbReference type="SMART" id="SM00179">
    <property type="entry name" value="EGF_CA"/>
    <property type="match status" value="2"/>
</dbReference>
<dbReference type="FunFam" id="2.10.25.10:FF:000321">
    <property type="entry name" value="Protein delta homolog 1"/>
    <property type="match status" value="1"/>
</dbReference>
<dbReference type="GO" id="GO:0045197">
    <property type="term" value="P:establishment or maintenance of epithelial cell apical/basal polarity"/>
    <property type="evidence" value="ECO:0007669"/>
    <property type="project" value="TreeGrafter"/>
</dbReference>
<feature type="domain" description="EGF-like" evidence="7">
    <location>
        <begin position="12"/>
        <end position="49"/>
    </location>
</feature>
<comment type="caution">
    <text evidence="6">Lacks conserved residue(s) required for the propagation of feature annotation.</text>
</comment>
<dbReference type="Gene3D" id="2.10.25.10">
    <property type="entry name" value="Laminin"/>
    <property type="match status" value="2"/>
</dbReference>
<dbReference type="GO" id="GO:0007157">
    <property type="term" value="P:heterophilic cell-cell adhesion via plasma membrane cell adhesion molecules"/>
    <property type="evidence" value="ECO:0007669"/>
    <property type="project" value="TreeGrafter"/>
</dbReference>
<feature type="non-terminal residue" evidence="8">
    <location>
        <position position="1"/>
    </location>
</feature>
<dbReference type="SMART" id="SM00181">
    <property type="entry name" value="EGF"/>
    <property type="match status" value="2"/>
</dbReference>
<keyword evidence="1 6" id="KW-0245">EGF-like domain</keyword>
<dbReference type="InterPro" id="IPR001881">
    <property type="entry name" value="EGF-like_Ca-bd_dom"/>
</dbReference>
<dbReference type="PANTHER" id="PTHR24049:SF22">
    <property type="entry name" value="DROSOPHILA CRUMBS HOMOLOG"/>
    <property type="match status" value="1"/>
</dbReference>
<evidence type="ECO:0000259" key="7">
    <source>
        <dbReference type="PROSITE" id="PS50026"/>
    </source>
</evidence>
<dbReference type="PROSITE" id="PS00010">
    <property type="entry name" value="ASX_HYDROXYL"/>
    <property type="match status" value="1"/>
</dbReference>